<name>A0AA35T2S4_GEOBA</name>
<reference evidence="5" key="1">
    <citation type="submission" date="2023-03" db="EMBL/GenBank/DDBJ databases">
        <authorList>
            <person name="Steffen K."/>
            <person name="Cardenas P."/>
        </authorList>
    </citation>
    <scope>NUCLEOTIDE SEQUENCE</scope>
</reference>
<evidence type="ECO:0000313" key="6">
    <source>
        <dbReference type="Proteomes" id="UP001174909"/>
    </source>
</evidence>
<proteinExistence type="predicted"/>
<dbReference type="EMBL" id="CASHTH010003056">
    <property type="protein sequence ID" value="CAI8039691.1"/>
    <property type="molecule type" value="Genomic_DNA"/>
</dbReference>
<evidence type="ECO:0000256" key="1">
    <source>
        <dbReference type="ARBA" id="ARBA00022448"/>
    </source>
</evidence>
<keyword evidence="3 5" id="KW-0067">ATP-binding</keyword>
<accession>A0AA35T2S4</accession>
<organism evidence="5 6">
    <name type="scientific">Geodia barretti</name>
    <name type="common">Barrett's horny sponge</name>
    <dbReference type="NCBI Taxonomy" id="519541"/>
    <lineage>
        <taxon>Eukaryota</taxon>
        <taxon>Metazoa</taxon>
        <taxon>Porifera</taxon>
        <taxon>Demospongiae</taxon>
        <taxon>Heteroscleromorpha</taxon>
        <taxon>Tetractinellida</taxon>
        <taxon>Astrophorina</taxon>
        <taxon>Geodiidae</taxon>
        <taxon>Geodia</taxon>
    </lineage>
</organism>
<keyword evidence="6" id="KW-1185">Reference proteome</keyword>
<dbReference type="AlphaFoldDB" id="A0AA35T2S4"/>
<evidence type="ECO:0000259" key="4">
    <source>
        <dbReference type="Pfam" id="PF08352"/>
    </source>
</evidence>
<evidence type="ECO:0000256" key="3">
    <source>
        <dbReference type="ARBA" id="ARBA00022840"/>
    </source>
</evidence>
<dbReference type="Gene3D" id="3.40.50.300">
    <property type="entry name" value="P-loop containing nucleotide triphosphate hydrolases"/>
    <property type="match status" value="1"/>
</dbReference>
<protein>
    <submittedName>
        <fullName evidence="5">Peptide import ATP-binding protein BAB2_1053</fullName>
    </submittedName>
</protein>
<keyword evidence="1" id="KW-0813">Transport</keyword>
<dbReference type="PANTHER" id="PTHR43067">
    <property type="entry name" value="OLIGOPEPTIDE/DIPEPTIDE ABC TRANSPORTER, ATPASE SUBUNIT"/>
    <property type="match status" value="1"/>
</dbReference>
<sequence length="233" mass="26152">MGTWEQLYKTPQHPYTVKLLESTPLADKRGTQLHTIAGRVPKATAYNDGCRFADRCPKVMDGCETIPPILHVVNGSEHNVACHLYNPEPPFNAVSTGASKLELETDTDKIEDAPTRTAEAQPQLQVKNLCVHYPIQKGIFKRTVGYVYAVDDVTLDIRAVRRLHSSRIPGPAKPLSAKPSSVLAYRSKVILIYDALTQRDYHTALRHIYTRYTETDADYLSRPVRVLNPTDEP</sequence>
<evidence type="ECO:0000313" key="5">
    <source>
        <dbReference type="EMBL" id="CAI8039691.1"/>
    </source>
</evidence>
<dbReference type="NCBIfam" id="TIGR01727">
    <property type="entry name" value="oligo_HPY"/>
    <property type="match status" value="1"/>
</dbReference>
<dbReference type="GO" id="GO:0015833">
    <property type="term" value="P:peptide transport"/>
    <property type="evidence" value="ECO:0007669"/>
    <property type="project" value="InterPro"/>
</dbReference>
<comment type="caution">
    <text evidence="5">The sequence shown here is derived from an EMBL/GenBank/DDBJ whole genome shotgun (WGS) entry which is preliminary data.</text>
</comment>
<dbReference type="GO" id="GO:0005524">
    <property type="term" value="F:ATP binding"/>
    <property type="evidence" value="ECO:0007669"/>
    <property type="project" value="UniProtKB-KW"/>
</dbReference>
<gene>
    <name evidence="5" type="ORF">GBAR_LOCUS22121</name>
</gene>
<dbReference type="InterPro" id="IPR027417">
    <property type="entry name" value="P-loop_NTPase"/>
</dbReference>
<dbReference type="PANTHER" id="PTHR43067:SF3">
    <property type="entry name" value="MALTOSE ABC TRANSPORTER, ATP-BINDING PROTEIN"/>
    <property type="match status" value="1"/>
</dbReference>
<dbReference type="InterPro" id="IPR013563">
    <property type="entry name" value="Oligopep_ABC_C"/>
</dbReference>
<keyword evidence="2" id="KW-0547">Nucleotide-binding</keyword>
<feature type="domain" description="Oligopeptide/dipeptide ABC transporter C-terminal" evidence="4">
    <location>
        <begin position="2"/>
        <end position="63"/>
    </location>
</feature>
<evidence type="ECO:0000256" key="2">
    <source>
        <dbReference type="ARBA" id="ARBA00022741"/>
    </source>
</evidence>
<dbReference type="Proteomes" id="UP001174909">
    <property type="component" value="Unassembled WGS sequence"/>
</dbReference>
<dbReference type="Pfam" id="PF08352">
    <property type="entry name" value="oligo_HPY"/>
    <property type="match status" value="1"/>
</dbReference>